<dbReference type="InterPro" id="IPR011032">
    <property type="entry name" value="GroES-like_sf"/>
</dbReference>
<gene>
    <name evidence="2" type="ORF">SAMN04515674_107139</name>
</gene>
<dbReference type="InterPro" id="IPR013149">
    <property type="entry name" value="ADH-like_C"/>
</dbReference>
<evidence type="ECO:0000313" key="2">
    <source>
        <dbReference type="EMBL" id="SFP93656.1"/>
    </source>
</evidence>
<dbReference type="Gene3D" id="3.90.180.10">
    <property type="entry name" value="Medium-chain alcohol dehydrogenases, catalytic domain"/>
    <property type="match status" value="1"/>
</dbReference>
<dbReference type="CDD" id="cd08241">
    <property type="entry name" value="QOR1"/>
    <property type="match status" value="1"/>
</dbReference>
<dbReference type="PANTHER" id="PTHR43677">
    <property type="entry name" value="SHORT-CHAIN DEHYDROGENASE/REDUCTASE"/>
    <property type="match status" value="1"/>
</dbReference>
<dbReference type="AlphaFoldDB" id="A0A1I5UGA2"/>
<dbReference type="InterPro" id="IPR020843">
    <property type="entry name" value="ER"/>
</dbReference>
<protein>
    <submittedName>
        <fullName evidence="2">NADPH2:quinone reductase</fullName>
    </submittedName>
</protein>
<dbReference type="GO" id="GO:0016491">
    <property type="term" value="F:oxidoreductase activity"/>
    <property type="evidence" value="ECO:0007669"/>
    <property type="project" value="InterPro"/>
</dbReference>
<dbReference type="InterPro" id="IPR013154">
    <property type="entry name" value="ADH-like_N"/>
</dbReference>
<evidence type="ECO:0000313" key="3">
    <source>
        <dbReference type="Proteomes" id="UP000199306"/>
    </source>
</evidence>
<proteinExistence type="predicted"/>
<dbReference type="Pfam" id="PF08240">
    <property type="entry name" value="ADH_N"/>
    <property type="match status" value="1"/>
</dbReference>
<keyword evidence="3" id="KW-1185">Reference proteome</keyword>
<feature type="domain" description="Enoyl reductase (ER)" evidence="1">
    <location>
        <begin position="10"/>
        <end position="322"/>
    </location>
</feature>
<dbReference type="InterPro" id="IPR051397">
    <property type="entry name" value="Zn-ADH-like_protein"/>
</dbReference>
<dbReference type="Proteomes" id="UP000199306">
    <property type="component" value="Unassembled WGS sequence"/>
</dbReference>
<name>A0A1I5UGA2_9BACT</name>
<organism evidence="2 3">
    <name type="scientific">Pseudarcicella hirudinis</name>
    <dbReference type="NCBI Taxonomy" id="1079859"/>
    <lineage>
        <taxon>Bacteria</taxon>
        <taxon>Pseudomonadati</taxon>
        <taxon>Bacteroidota</taxon>
        <taxon>Cytophagia</taxon>
        <taxon>Cytophagales</taxon>
        <taxon>Flectobacillaceae</taxon>
        <taxon>Pseudarcicella</taxon>
    </lineage>
</organism>
<dbReference type="STRING" id="1079859.SAMN04515674_107139"/>
<dbReference type="Pfam" id="PF00107">
    <property type="entry name" value="ADH_zinc_N"/>
    <property type="match status" value="1"/>
</dbReference>
<dbReference type="SUPFAM" id="SSF50129">
    <property type="entry name" value="GroES-like"/>
    <property type="match status" value="1"/>
</dbReference>
<dbReference type="Gene3D" id="3.40.50.720">
    <property type="entry name" value="NAD(P)-binding Rossmann-like Domain"/>
    <property type="match status" value="1"/>
</dbReference>
<dbReference type="EMBL" id="FOXH01000007">
    <property type="protein sequence ID" value="SFP93656.1"/>
    <property type="molecule type" value="Genomic_DNA"/>
</dbReference>
<dbReference type="RefSeq" id="WP_092017767.1">
    <property type="nucleotide sequence ID" value="NZ_FOXH01000007.1"/>
</dbReference>
<reference evidence="2 3" key="1">
    <citation type="submission" date="2016-10" db="EMBL/GenBank/DDBJ databases">
        <authorList>
            <person name="de Groot N.N."/>
        </authorList>
    </citation>
    <scope>NUCLEOTIDE SEQUENCE [LARGE SCALE GENOMIC DNA]</scope>
    <source>
        <strain evidence="3">E92,LMG 26720,CCM 7988</strain>
    </source>
</reference>
<accession>A0A1I5UGA2</accession>
<evidence type="ECO:0000259" key="1">
    <source>
        <dbReference type="SMART" id="SM00829"/>
    </source>
</evidence>
<dbReference type="SUPFAM" id="SSF51735">
    <property type="entry name" value="NAD(P)-binding Rossmann-fold domains"/>
    <property type="match status" value="1"/>
</dbReference>
<dbReference type="SMART" id="SM00829">
    <property type="entry name" value="PKS_ER"/>
    <property type="match status" value="1"/>
</dbReference>
<sequence>MKAILCHQFGLPDTLTYQEIESPKAIRDKVVISVKACSINFPDTLMIQGKYQFKPEFPFSPGGEVAGIIKEVGENVKNLKVGDKVFSLTGWGGFAEEVLADASKTFPMPENMDFITASSVMYAYGTSYHALKDRADLKKDETLLVLGAGGGVGLAAVELGKIMGAKVIAAASSDAKLKVCRKFGADEVINYDKENLKDSIKTLTDGKGVDVIYDPIGGIYAESAFRSISWKGRYLVIGFATGEIPSLPLNLPLLKGASITGVFWGAFAAREPEKSQANFTELLDFFAAGHLSPHICATYPLEKAPEALTSMMKRKVIGKVVLVTGNPNSKQL</sequence>
<dbReference type="OrthoDB" id="9787435at2"/>
<dbReference type="PANTHER" id="PTHR43677:SF4">
    <property type="entry name" value="QUINONE OXIDOREDUCTASE-LIKE PROTEIN 2"/>
    <property type="match status" value="1"/>
</dbReference>
<dbReference type="InterPro" id="IPR036291">
    <property type="entry name" value="NAD(P)-bd_dom_sf"/>
</dbReference>